<dbReference type="STRING" id="748909.SAMN05192575_101154"/>
<dbReference type="EMBL" id="FOKC01000001">
    <property type="protein sequence ID" value="SFA74507.1"/>
    <property type="molecule type" value="Genomic_DNA"/>
</dbReference>
<reference evidence="1 4" key="3">
    <citation type="submission" date="2017-12" db="EMBL/GenBank/DDBJ databases">
        <title>Pharmacopeia of the Arctic Ocean.</title>
        <authorList>
            <person name="Collins E."/>
            <person name="Ducluzeau A.-L."/>
        </authorList>
    </citation>
    <scope>NUCLEOTIDE SEQUENCE [LARGE SCALE GENOMIC DNA]</scope>
    <source>
        <strain evidence="1 4">DSM 23325</strain>
    </source>
</reference>
<proteinExistence type="predicted"/>
<evidence type="ECO:0000313" key="3">
    <source>
        <dbReference type="Proteomes" id="UP000199113"/>
    </source>
</evidence>
<evidence type="ECO:0000313" key="2">
    <source>
        <dbReference type="EMBL" id="SFA74507.1"/>
    </source>
</evidence>
<dbReference type="Proteomes" id="UP000233565">
    <property type="component" value="Unassembled WGS sequence"/>
</dbReference>
<sequence length="202" mass="21856">MSGAADTLVWYAAFGSNLSSARLACYVRGGVPRGTAREYEGCRDPTPPREHRAITLPGRVRFAGESSVWGGGTAFYAPGTHGAVHARAYLVRLEQLIDIVAQETRHPVGLPLVLAETGPTFHGLSQVYDVVLDLGTLDGHRLLTLSSSRDHRVNPPSEAYVRTFLVGLAEGFDLDATSRISYLAQLDGMSPAWTEDRLHGLL</sequence>
<organism evidence="2 3">
    <name type="scientific">Nocardioides alpinus</name>
    <dbReference type="NCBI Taxonomy" id="748909"/>
    <lineage>
        <taxon>Bacteria</taxon>
        <taxon>Bacillati</taxon>
        <taxon>Actinomycetota</taxon>
        <taxon>Actinomycetes</taxon>
        <taxon>Propionibacteriales</taxon>
        <taxon>Nocardioidaceae</taxon>
        <taxon>Nocardioides</taxon>
    </lineage>
</organism>
<keyword evidence="4" id="KW-1185">Reference proteome</keyword>
<dbReference type="Proteomes" id="UP000199113">
    <property type="component" value="Unassembled WGS sequence"/>
</dbReference>
<dbReference type="EMBL" id="PJBV01000035">
    <property type="protein sequence ID" value="PKH37219.1"/>
    <property type="molecule type" value="Genomic_DNA"/>
</dbReference>
<dbReference type="AlphaFoldDB" id="A0A1I0VEM8"/>
<gene>
    <name evidence="1" type="ORF">CXG46_17175</name>
    <name evidence="2" type="ORF">SAMN05192575_101154</name>
</gene>
<dbReference type="OrthoDB" id="3470041at2"/>
<reference evidence="2" key="1">
    <citation type="submission" date="2016-10" db="EMBL/GenBank/DDBJ databases">
        <authorList>
            <person name="de Groot N.N."/>
        </authorList>
    </citation>
    <scope>NUCLEOTIDE SEQUENCE [LARGE SCALE GENOMIC DNA]</scope>
    <source>
        <strain evidence="2">CGMCC 1.10697</strain>
    </source>
</reference>
<protein>
    <submittedName>
        <fullName evidence="1">Histone deacetylase</fullName>
    </submittedName>
</protein>
<evidence type="ECO:0000313" key="1">
    <source>
        <dbReference type="EMBL" id="PKH37219.1"/>
    </source>
</evidence>
<name>A0A1I0VEM8_9ACTN</name>
<accession>A0A1I0VEM8</accession>
<dbReference type="Gene3D" id="3.10.490.10">
    <property type="entry name" value="Gamma-glutamyl cyclotransferase-like"/>
    <property type="match status" value="1"/>
</dbReference>
<evidence type="ECO:0000313" key="4">
    <source>
        <dbReference type="Proteomes" id="UP000233565"/>
    </source>
</evidence>
<reference evidence="3" key="2">
    <citation type="submission" date="2016-10" db="EMBL/GenBank/DDBJ databases">
        <authorList>
            <person name="Varghese N."/>
            <person name="Submissions S."/>
        </authorList>
    </citation>
    <scope>NUCLEOTIDE SEQUENCE [LARGE SCALE GENOMIC DNA]</scope>
    <source>
        <strain evidence="3">CGMCC 1.10697</strain>
    </source>
</reference>
<dbReference type="RefSeq" id="WP_091193087.1">
    <property type="nucleotide sequence ID" value="NZ_FOKC01000001.1"/>
</dbReference>